<evidence type="ECO:0000313" key="2">
    <source>
        <dbReference type="Proteomes" id="UP001076655"/>
    </source>
</evidence>
<name>A0A9Q4CPF3_MORMO</name>
<dbReference type="RefSeq" id="WP_260248376.1">
    <property type="nucleotide sequence ID" value="NZ_BRRE01000007.1"/>
</dbReference>
<protein>
    <submittedName>
        <fullName evidence="1">Uncharacterized protein</fullName>
    </submittedName>
</protein>
<evidence type="ECO:0000313" key="1">
    <source>
        <dbReference type="EMBL" id="MCY0789812.1"/>
    </source>
</evidence>
<comment type="caution">
    <text evidence="1">The sequence shown here is derived from an EMBL/GenBank/DDBJ whole genome shotgun (WGS) entry which is preliminary data.</text>
</comment>
<sequence>MNVEWDLFSWQGNVISELSGFLFIIMVDGSVKGFVADSDNIDSIDKCTKIILSESIIKKIFEQDEKFGSLVGSEYFYFAMPVILKDVVVHQEKKEFILIKSSVLILFEDDIRQEIFI</sequence>
<accession>A0A9Q4CPF3</accession>
<reference evidence="1" key="1">
    <citation type="submission" date="2022-08" db="EMBL/GenBank/DDBJ databases">
        <authorList>
            <person name="Dale J.L."/>
        </authorList>
    </citation>
    <scope>NUCLEOTIDE SEQUENCE</scope>
    <source>
        <strain evidence="1">2022EL-00758</strain>
    </source>
</reference>
<organism evidence="1 2">
    <name type="scientific">Morganella morganii</name>
    <name type="common">Proteus morganii</name>
    <dbReference type="NCBI Taxonomy" id="582"/>
    <lineage>
        <taxon>Bacteria</taxon>
        <taxon>Pseudomonadati</taxon>
        <taxon>Pseudomonadota</taxon>
        <taxon>Gammaproteobacteria</taxon>
        <taxon>Enterobacterales</taxon>
        <taxon>Morganellaceae</taxon>
        <taxon>Morganella</taxon>
    </lineage>
</organism>
<proteinExistence type="predicted"/>
<dbReference type="EMBL" id="JAPNMI010000004">
    <property type="protein sequence ID" value="MCY0789812.1"/>
    <property type="molecule type" value="Genomic_DNA"/>
</dbReference>
<dbReference type="Proteomes" id="UP001076655">
    <property type="component" value="Unassembled WGS sequence"/>
</dbReference>
<gene>
    <name evidence="1" type="ORF">N0392_08970</name>
</gene>
<dbReference type="AlphaFoldDB" id="A0A9Q4CPF3"/>